<keyword evidence="2" id="KW-1185">Reference proteome</keyword>
<sequence length="216" mass="23139">MASILLLQAGSLHSQTLVLHRYVAEEHPALCRPPAFESLQSDDAAMAALEKAITPIGSGHIELAGQLSLSAAVQTSVVSNLKIDLNKDRTRLLAGGKPLRDNLTHRFIFPQDLLPQDLVSSGKVKVSRKSDTLFLIQREPVAPATSAAAEVELDPQSGLVKIIRICGHPPSSPDSFTLTTLEYSNYMNVSGVALPSKITLQHGNVAPITLALQPLQ</sequence>
<dbReference type="EMBL" id="CP002467">
    <property type="protein sequence ID" value="ADV83862.1"/>
    <property type="molecule type" value="Genomic_DNA"/>
</dbReference>
<dbReference type="HOGENOM" id="CLU_1277106_0_0_0"/>
<evidence type="ECO:0000313" key="2">
    <source>
        <dbReference type="Proteomes" id="UP000006844"/>
    </source>
</evidence>
<dbReference type="STRING" id="401053.AciPR4_3104"/>
<gene>
    <name evidence="1" type="ordered locus">AciPR4_3104</name>
</gene>
<dbReference type="KEGG" id="tsa:AciPR4_3104"/>
<dbReference type="AlphaFoldDB" id="E8V6R0"/>
<reference evidence="1 2" key="1">
    <citation type="journal article" date="2012" name="Stand. Genomic Sci.">
        <title>Complete genome sequence of Terriglobus saanensis type strain SP1PR4(T), an Acidobacteria from tundra soil.</title>
        <authorList>
            <person name="Rawat S.R."/>
            <person name="Mannisto M.K."/>
            <person name="Starovoytov V."/>
            <person name="Goodwin L."/>
            <person name="Nolan M."/>
            <person name="Hauser L."/>
            <person name="Land M."/>
            <person name="Davenport K.W."/>
            <person name="Woyke T."/>
            <person name="Haggblom M.M."/>
        </authorList>
    </citation>
    <scope>NUCLEOTIDE SEQUENCE</scope>
    <source>
        <strain evidence="2">ATCC BAA-1853 / DSM 23119 / SP1PR4</strain>
    </source>
</reference>
<protein>
    <submittedName>
        <fullName evidence="1">Uncharacterized protein</fullName>
    </submittedName>
</protein>
<name>E8V6R0_TERSS</name>
<evidence type="ECO:0000313" key="1">
    <source>
        <dbReference type="EMBL" id="ADV83862.1"/>
    </source>
</evidence>
<accession>E8V6R0</accession>
<organism evidence="1 2">
    <name type="scientific">Terriglobus saanensis (strain ATCC BAA-1853 / DSM 23119 / SP1PR4)</name>
    <dbReference type="NCBI Taxonomy" id="401053"/>
    <lineage>
        <taxon>Bacteria</taxon>
        <taxon>Pseudomonadati</taxon>
        <taxon>Acidobacteriota</taxon>
        <taxon>Terriglobia</taxon>
        <taxon>Terriglobales</taxon>
        <taxon>Acidobacteriaceae</taxon>
        <taxon>Terriglobus</taxon>
    </lineage>
</organism>
<dbReference type="Proteomes" id="UP000006844">
    <property type="component" value="Chromosome"/>
</dbReference>
<proteinExistence type="predicted"/>